<organism evidence="1">
    <name type="scientific">Klebsiella phage RothD</name>
    <dbReference type="NCBI Taxonomy" id="3229749"/>
    <lineage>
        <taxon>Viruses</taxon>
    </lineage>
</organism>
<proteinExistence type="predicted"/>
<protein>
    <submittedName>
        <fullName evidence="1">Uncharacterized protein</fullName>
    </submittedName>
</protein>
<dbReference type="EMBL" id="PP934564">
    <property type="protein sequence ID" value="XDI99268.1"/>
    <property type="molecule type" value="Genomic_DNA"/>
</dbReference>
<name>A0AB39BZD1_9VIRU</name>
<reference evidence="1" key="1">
    <citation type="submission" date="2024-06" db="EMBL/GenBank/DDBJ databases">
        <title>KlebPhaCol: A community-driven resource for collaborative research in Klebsiella.</title>
        <authorList>
            <person name="Rothschild-Rodriguez D."/>
            <person name="Lambon K.S."/>
            <person name="Nobrega F.L."/>
        </authorList>
    </citation>
    <scope>NUCLEOTIDE SEQUENCE</scope>
</reference>
<evidence type="ECO:0000313" key="1">
    <source>
        <dbReference type="EMBL" id="XDI99268.1"/>
    </source>
</evidence>
<sequence length="43" mass="5079">MLRSIRLIKINYLCNFLSTSTKGNYHEGYYQVTNIFNLFICVS</sequence>
<accession>A0AB39BZD1</accession>